<dbReference type="Gene3D" id="3.40.1280.10">
    <property type="match status" value="1"/>
</dbReference>
<evidence type="ECO:0000256" key="6">
    <source>
        <dbReference type="ARBA" id="ARBA00022552"/>
    </source>
</evidence>
<dbReference type="PANTHER" id="PTHR30027:SF3">
    <property type="entry name" value="16S RRNA (URACIL(1498)-N(3))-METHYLTRANSFERASE"/>
    <property type="match status" value="1"/>
</dbReference>
<feature type="domain" description="Ribosomal RNA small subunit methyltransferase E PUA-like" evidence="14">
    <location>
        <begin position="24"/>
        <end position="71"/>
    </location>
</feature>
<dbReference type="Proteomes" id="UP001266099">
    <property type="component" value="Unassembled WGS sequence"/>
</dbReference>
<dbReference type="SUPFAM" id="SSF88697">
    <property type="entry name" value="PUA domain-like"/>
    <property type="match status" value="1"/>
</dbReference>
<dbReference type="Gene3D" id="2.40.240.20">
    <property type="entry name" value="Hypothetical PUA domain-like, domain 1"/>
    <property type="match status" value="1"/>
</dbReference>
<dbReference type="GO" id="GO:0032259">
    <property type="term" value="P:methylation"/>
    <property type="evidence" value="ECO:0007669"/>
    <property type="project" value="UniProtKB-KW"/>
</dbReference>
<dbReference type="NCBIfam" id="TIGR00046">
    <property type="entry name" value="RsmE family RNA methyltransferase"/>
    <property type="match status" value="1"/>
</dbReference>
<dbReference type="CDD" id="cd18084">
    <property type="entry name" value="RsmE-like"/>
    <property type="match status" value="1"/>
</dbReference>
<proteinExistence type="inferred from homology"/>
<dbReference type="NCBIfam" id="NF008693">
    <property type="entry name" value="PRK11713.2-3"/>
    <property type="match status" value="1"/>
</dbReference>
<comment type="subcellular location">
    <subcellularLocation>
        <location evidence="1 12">Cytoplasm</location>
    </subcellularLocation>
</comment>
<dbReference type="InterPro" id="IPR006700">
    <property type="entry name" value="RsmE"/>
</dbReference>
<evidence type="ECO:0000256" key="8">
    <source>
        <dbReference type="ARBA" id="ARBA00022679"/>
    </source>
</evidence>
<dbReference type="InterPro" id="IPR046886">
    <property type="entry name" value="RsmE_MTase_dom"/>
</dbReference>
<comment type="similarity">
    <text evidence="2 12">Belongs to the RNA methyltransferase RsmE family.</text>
</comment>
<keyword evidence="16" id="KW-1185">Reference proteome</keyword>
<comment type="caution">
    <text evidence="15">The sequence shown here is derived from an EMBL/GenBank/DDBJ whole genome shotgun (WGS) entry which is preliminary data.</text>
</comment>
<evidence type="ECO:0000256" key="10">
    <source>
        <dbReference type="ARBA" id="ARBA00025699"/>
    </source>
</evidence>
<keyword evidence="5 12" id="KW-0963">Cytoplasm</keyword>
<evidence type="ECO:0000256" key="5">
    <source>
        <dbReference type="ARBA" id="ARBA00022490"/>
    </source>
</evidence>
<keyword evidence="8 12" id="KW-0808">Transferase</keyword>
<evidence type="ECO:0000313" key="16">
    <source>
        <dbReference type="Proteomes" id="UP001266099"/>
    </source>
</evidence>
<dbReference type="RefSeq" id="WP_309955120.1">
    <property type="nucleotide sequence ID" value="NZ_JAVDUJ010000001.1"/>
</dbReference>
<dbReference type="Pfam" id="PF20260">
    <property type="entry name" value="PUA_4"/>
    <property type="match status" value="1"/>
</dbReference>
<dbReference type="InterPro" id="IPR015947">
    <property type="entry name" value="PUA-like_sf"/>
</dbReference>
<dbReference type="EMBL" id="JAVDUJ010000001">
    <property type="protein sequence ID" value="MDR6938919.1"/>
    <property type="molecule type" value="Genomic_DNA"/>
</dbReference>
<reference evidence="15 16" key="1">
    <citation type="submission" date="2023-07" db="EMBL/GenBank/DDBJ databases">
        <title>Sequencing the genomes of 1000 actinobacteria strains.</title>
        <authorList>
            <person name="Klenk H.-P."/>
        </authorList>
    </citation>
    <scope>NUCLEOTIDE SEQUENCE [LARGE SCALE GENOMIC DNA]</scope>
    <source>
        <strain evidence="15 16">DSM 15539</strain>
    </source>
</reference>
<dbReference type="Pfam" id="PF04452">
    <property type="entry name" value="Methyltrans_RNA"/>
    <property type="match status" value="1"/>
</dbReference>
<dbReference type="PANTHER" id="PTHR30027">
    <property type="entry name" value="RIBOSOMAL RNA SMALL SUBUNIT METHYLTRANSFERASE E"/>
    <property type="match status" value="1"/>
</dbReference>
<evidence type="ECO:0000313" key="15">
    <source>
        <dbReference type="EMBL" id="MDR6938919.1"/>
    </source>
</evidence>
<evidence type="ECO:0000256" key="3">
    <source>
        <dbReference type="ARBA" id="ARBA00012328"/>
    </source>
</evidence>
<accession>A0ABU1T0L9</accession>
<dbReference type="EC" id="2.1.1.193" evidence="3 12"/>
<evidence type="ECO:0000256" key="4">
    <source>
        <dbReference type="ARBA" id="ARBA00013673"/>
    </source>
</evidence>
<comment type="catalytic activity">
    <reaction evidence="11 12">
        <text>uridine(1498) in 16S rRNA + S-adenosyl-L-methionine = N(3)-methyluridine(1498) in 16S rRNA + S-adenosyl-L-homocysteine + H(+)</text>
        <dbReference type="Rhea" id="RHEA:42920"/>
        <dbReference type="Rhea" id="RHEA-COMP:10283"/>
        <dbReference type="Rhea" id="RHEA-COMP:10284"/>
        <dbReference type="ChEBI" id="CHEBI:15378"/>
        <dbReference type="ChEBI" id="CHEBI:57856"/>
        <dbReference type="ChEBI" id="CHEBI:59789"/>
        <dbReference type="ChEBI" id="CHEBI:65315"/>
        <dbReference type="ChEBI" id="CHEBI:74502"/>
        <dbReference type="EC" id="2.1.1.193"/>
    </reaction>
</comment>
<evidence type="ECO:0000256" key="11">
    <source>
        <dbReference type="ARBA" id="ARBA00047944"/>
    </source>
</evidence>
<keyword evidence="6 12" id="KW-0698">rRNA processing</keyword>
<comment type="function">
    <text evidence="10 12">Specifically methylates the N3 position of the uracil ring of uridine 1498 (m3U1498) in 16S rRNA. Acts on the fully assembled 30S ribosomal subunit.</text>
</comment>
<sequence length="270" mass="29893">MSLPVFYAPEMRIEALREGAEYLLTGAEAHHAAVVRRIRLDEKIELVNGSGLRAKLSVTNVSRKELRGKILEFAQEYEPQVRLILVQALAKGGRDEQAIETATEYGVNEIIPWEAQRCVVTWERGAKEEKALTKWRSTVLAAAKQSRRSFLPKVHGKFNTQQVAGLIQQSVENCGSRAFICHEESLTMLPVELERIVKFVAEGRIEVPATLIFVVGPEGGITPNELLQFAYAGAQVVTLSPHVLRSATAGPKAIAAAQTTLWDIMRKPAR</sequence>
<evidence type="ECO:0000259" key="14">
    <source>
        <dbReference type="Pfam" id="PF20260"/>
    </source>
</evidence>
<evidence type="ECO:0000256" key="1">
    <source>
        <dbReference type="ARBA" id="ARBA00004496"/>
    </source>
</evidence>
<feature type="domain" description="Ribosomal RNA small subunit methyltransferase E methyltransferase" evidence="13">
    <location>
        <begin position="80"/>
        <end position="258"/>
    </location>
</feature>
<evidence type="ECO:0000256" key="12">
    <source>
        <dbReference type="PIRNR" id="PIRNR015601"/>
    </source>
</evidence>
<dbReference type="PIRSF" id="PIRSF015601">
    <property type="entry name" value="MTase_slr0722"/>
    <property type="match status" value="1"/>
</dbReference>
<dbReference type="InterPro" id="IPR029028">
    <property type="entry name" value="Alpha/beta_knot_MTases"/>
</dbReference>
<evidence type="ECO:0000256" key="9">
    <source>
        <dbReference type="ARBA" id="ARBA00022691"/>
    </source>
</evidence>
<keyword evidence="7 12" id="KW-0489">Methyltransferase</keyword>
<dbReference type="InterPro" id="IPR029026">
    <property type="entry name" value="tRNA_m1G_MTases_N"/>
</dbReference>
<organism evidence="15 16">
    <name type="scientific">Arcanobacterium hippocoleae</name>
    <dbReference type="NCBI Taxonomy" id="149017"/>
    <lineage>
        <taxon>Bacteria</taxon>
        <taxon>Bacillati</taxon>
        <taxon>Actinomycetota</taxon>
        <taxon>Actinomycetes</taxon>
        <taxon>Actinomycetales</taxon>
        <taxon>Actinomycetaceae</taxon>
        <taxon>Arcanobacterium</taxon>
    </lineage>
</organism>
<evidence type="ECO:0000259" key="13">
    <source>
        <dbReference type="Pfam" id="PF04452"/>
    </source>
</evidence>
<dbReference type="SUPFAM" id="SSF75217">
    <property type="entry name" value="alpha/beta knot"/>
    <property type="match status" value="1"/>
</dbReference>
<evidence type="ECO:0000256" key="2">
    <source>
        <dbReference type="ARBA" id="ARBA00005528"/>
    </source>
</evidence>
<name>A0ABU1T0L9_9ACTO</name>
<protein>
    <recommendedName>
        <fullName evidence="4 12">Ribosomal RNA small subunit methyltransferase E</fullName>
        <ecNumber evidence="3 12">2.1.1.193</ecNumber>
    </recommendedName>
</protein>
<dbReference type="GO" id="GO:0008168">
    <property type="term" value="F:methyltransferase activity"/>
    <property type="evidence" value="ECO:0007669"/>
    <property type="project" value="UniProtKB-KW"/>
</dbReference>
<gene>
    <name evidence="15" type="ORF">J2S36_000462</name>
</gene>
<dbReference type="InterPro" id="IPR046887">
    <property type="entry name" value="RsmE_PUA-like"/>
</dbReference>
<keyword evidence="9 12" id="KW-0949">S-adenosyl-L-methionine</keyword>
<evidence type="ECO:0000256" key="7">
    <source>
        <dbReference type="ARBA" id="ARBA00022603"/>
    </source>
</evidence>